<feature type="transmembrane region" description="Helical" evidence="2">
    <location>
        <begin position="20"/>
        <end position="44"/>
    </location>
</feature>
<sequence>MITQTLSTVRARAKGFWDYYLIYARTRVGVHAAATAGLTAFGLLMYFNRWFVIPAIAVYLFPPVYLYLAGDLPEHPQTNQQADDGDTDSDSDGTDADADADGADADADSDGADADADSDGADADADSDGADADADSDG</sequence>
<protein>
    <submittedName>
        <fullName evidence="3">Uncharacterized protein</fullName>
    </submittedName>
</protein>
<keyword evidence="2" id="KW-1133">Transmembrane helix</keyword>
<feature type="compositionally biased region" description="Acidic residues" evidence="1">
    <location>
        <begin position="83"/>
        <end position="138"/>
    </location>
</feature>
<dbReference type="Proteomes" id="UP000282322">
    <property type="component" value="Unassembled WGS sequence"/>
</dbReference>
<dbReference type="OrthoDB" id="214923at2157"/>
<organism evidence="3 4">
    <name type="scientific">Halocatena pleomorpha</name>
    <dbReference type="NCBI Taxonomy" id="1785090"/>
    <lineage>
        <taxon>Archaea</taxon>
        <taxon>Methanobacteriati</taxon>
        <taxon>Methanobacteriota</taxon>
        <taxon>Stenosarchaea group</taxon>
        <taxon>Halobacteria</taxon>
        <taxon>Halobacteriales</taxon>
        <taxon>Natronomonadaceae</taxon>
        <taxon>Halocatena</taxon>
    </lineage>
</organism>
<keyword evidence="4" id="KW-1185">Reference proteome</keyword>
<keyword evidence="2" id="KW-0472">Membrane</keyword>
<accession>A0A3P3RLP2</accession>
<dbReference type="EMBL" id="RRCH01000001">
    <property type="protein sequence ID" value="RRJ34224.1"/>
    <property type="molecule type" value="Genomic_DNA"/>
</dbReference>
<feature type="region of interest" description="Disordered" evidence="1">
    <location>
        <begin position="74"/>
        <end position="138"/>
    </location>
</feature>
<dbReference type="AlphaFoldDB" id="A0A3P3RLP2"/>
<name>A0A3P3RLP2_9EURY</name>
<comment type="caution">
    <text evidence="3">The sequence shown here is derived from an EMBL/GenBank/DDBJ whole genome shotgun (WGS) entry which is preliminary data.</text>
</comment>
<dbReference type="RefSeq" id="WP_124953140.1">
    <property type="nucleotide sequence ID" value="NZ_RRCH01000001.1"/>
</dbReference>
<evidence type="ECO:0000256" key="2">
    <source>
        <dbReference type="SAM" id="Phobius"/>
    </source>
</evidence>
<evidence type="ECO:0000256" key="1">
    <source>
        <dbReference type="SAM" id="MobiDB-lite"/>
    </source>
</evidence>
<reference evidence="3 4" key="1">
    <citation type="submission" date="2018-11" db="EMBL/GenBank/DDBJ databases">
        <title>Taxonoimc description of Halomarina strain SPP-AMP-1.</title>
        <authorList>
            <person name="Pal Y."/>
            <person name="Srinivasana K."/>
            <person name="Verma A."/>
            <person name="Kumar P."/>
        </authorList>
    </citation>
    <scope>NUCLEOTIDE SEQUENCE [LARGE SCALE GENOMIC DNA]</scope>
    <source>
        <strain evidence="3 4">SPP-AMP-1</strain>
    </source>
</reference>
<evidence type="ECO:0000313" key="3">
    <source>
        <dbReference type="EMBL" id="RRJ34224.1"/>
    </source>
</evidence>
<gene>
    <name evidence="3" type="ORF">EIK79_00125</name>
</gene>
<feature type="transmembrane region" description="Helical" evidence="2">
    <location>
        <begin position="50"/>
        <end position="68"/>
    </location>
</feature>
<keyword evidence="2" id="KW-0812">Transmembrane</keyword>
<evidence type="ECO:0000313" key="4">
    <source>
        <dbReference type="Proteomes" id="UP000282322"/>
    </source>
</evidence>
<proteinExistence type="predicted"/>